<keyword evidence="5" id="KW-1185">Reference proteome</keyword>
<dbReference type="Proteomes" id="UP000245629">
    <property type="component" value="Plasmid unnamed2"/>
</dbReference>
<dbReference type="RefSeq" id="WP_109333002.1">
    <property type="nucleotide sequence ID" value="NZ_CP029357.1"/>
</dbReference>
<dbReference type="KEGG" id="azz:DEW08_26570"/>
<evidence type="ECO:0000256" key="2">
    <source>
        <dbReference type="SAM" id="Phobius"/>
    </source>
</evidence>
<feature type="transmembrane region" description="Helical" evidence="2">
    <location>
        <begin position="105"/>
        <end position="124"/>
    </location>
</feature>
<evidence type="ECO:0000256" key="1">
    <source>
        <dbReference type="SAM" id="MobiDB-lite"/>
    </source>
</evidence>
<keyword evidence="2" id="KW-0812">Transmembrane</keyword>
<feature type="compositionally biased region" description="Basic and acidic residues" evidence="1">
    <location>
        <begin position="189"/>
        <end position="202"/>
    </location>
</feature>
<reference evidence="5" key="1">
    <citation type="submission" date="2018-05" db="EMBL/GenBank/DDBJ databases">
        <title>Azospirillum thermophila sp. nov., a novel isolated from hot spring.</title>
        <authorList>
            <person name="Zhao Z."/>
        </authorList>
    </citation>
    <scope>NUCLEOTIDE SEQUENCE [LARGE SCALE GENOMIC DNA]</scope>
    <source>
        <strain evidence="5">CFH 70021</strain>
        <plasmid evidence="5">unnamed2</plasmid>
    </source>
</reference>
<dbReference type="AlphaFoldDB" id="A0A2S2CYH8"/>
<dbReference type="OrthoDB" id="2873672at2"/>
<geneLocation type="plasmid" evidence="4 5">
    <name>unnamed2</name>
</geneLocation>
<gene>
    <name evidence="4" type="ORF">DEW08_26570</name>
</gene>
<keyword evidence="4" id="KW-0614">Plasmid</keyword>
<sequence length="202" mass="21208">MAVKDTLRAVRNAGPRTSSDERTGATSAAAIGRHPIHPVLIPYPVAFLTATLGTDVAYWRTGDPFWARTSQWMLRLGLASGVVAATAGAADYLSIPRARKHAVGPLHAIGNATVLALSLANLLARRDDPEDAVVPRGLALSAATTALLGVTAWAGGEMIYRHRIGVIEEEGAGEPDALPSGDAAGRGLLRHDARRETQHESA</sequence>
<feature type="region of interest" description="Disordered" evidence="1">
    <location>
        <begin position="1"/>
        <end position="26"/>
    </location>
</feature>
<organism evidence="4 5">
    <name type="scientific">Azospirillum thermophilum</name>
    <dbReference type="NCBI Taxonomy" id="2202148"/>
    <lineage>
        <taxon>Bacteria</taxon>
        <taxon>Pseudomonadati</taxon>
        <taxon>Pseudomonadota</taxon>
        <taxon>Alphaproteobacteria</taxon>
        <taxon>Rhodospirillales</taxon>
        <taxon>Azospirillaceae</taxon>
        <taxon>Azospirillum</taxon>
    </lineage>
</organism>
<accession>A0A2S2CYH8</accession>
<proteinExistence type="predicted"/>
<feature type="transmembrane region" description="Helical" evidence="2">
    <location>
        <begin position="136"/>
        <end position="155"/>
    </location>
</feature>
<evidence type="ECO:0000313" key="5">
    <source>
        <dbReference type="Proteomes" id="UP000245629"/>
    </source>
</evidence>
<feature type="region of interest" description="Disordered" evidence="1">
    <location>
        <begin position="171"/>
        <end position="202"/>
    </location>
</feature>
<name>A0A2S2CYH8_9PROT</name>
<evidence type="ECO:0000313" key="4">
    <source>
        <dbReference type="EMBL" id="AWK89574.1"/>
    </source>
</evidence>
<dbReference type="EMBL" id="CP029357">
    <property type="protein sequence ID" value="AWK89574.1"/>
    <property type="molecule type" value="Genomic_DNA"/>
</dbReference>
<evidence type="ECO:0000259" key="3">
    <source>
        <dbReference type="Pfam" id="PF09990"/>
    </source>
</evidence>
<dbReference type="Pfam" id="PF09990">
    <property type="entry name" value="DUF2231"/>
    <property type="match status" value="1"/>
</dbReference>
<keyword evidence="2" id="KW-1133">Transmembrane helix</keyword>
<feature type="transmembrane region" description="Helical" evidence="2">
    <location>
        <begin position="40"/>
        <end position="60"/>
    </location>
</feature>
<keyword evidence="2" id="KW-0472">Membrane</keyword>
<dbReference type="InterPro" id="IPR019251">
    <property type="entry name" value="DUF2231_TM"/>
</dbReference>
<feature type="transmembrane region" description="Helical" evidence="2">
    <location>
        <begin position="72"/>
        <end position="93"/>
    </location>
</feature>
<feature type="domain" description="DUF2231" evidence="3">
    <location>
        <begin position="33"/>
        <end position="166"/>
    </location>
</feature>
<protein>
    <recommendedName>
        <fullName evidence="3">DUF2231 domain-containing protein</fullName>
    </recommendedName>
</protein>